<protein>
    <submittedName>
        <fullName evidence="1">Uncharacterized protein</fullName>
    </submittedName>
</protein>
<evidence type="ECO:0000313" key="2">
    <source>
        <dbReference type="Proteomes" id="UP001638806"/>
    </source>
</evidence>
<accession>A0ACC4DY68</accession>
<evidence type="ECO:0000313" key="1">
    <source>
        <dbReference type="EMBL" id="KAL3960218.1"/>
    </source>
</evidence>
<proteinExistence type="predicted"/>
<dbReference type="EMBL" id="JBGNUJ010000004">
    <property type="protein sequence ID" value="KAL3960218.1"/>
    <property type="molecule type" value="Genomic_DNA"/>
</dbReference>
<keyword evidence="2" id="KW-1185">Reference proteome</keyword>
<gene>
    <name evidence="1" type="ORF">ACCO45_005335</name>
</gene>
<dbReference type="Proteomes" id="UP001638806">
    <property type="component" value="Unassembled WGS sequence"/>
</dbReference>
<comment type="caution">
    <text evidence="1">The sequence shown here is derived from an EMBL/GenBank/DDBJ whole genome shotgun (WGS) entry which is preliminary data.</text>
</comment>
<reference evidence="1" key="1">
    <citation type="submission" date="2024-12" db="EMBL/GenBank/DDBJ databases">
        <title>Comparative genomics and development of molecular markers within Purpureocillium lilacinum and among Purpureocillium species.</title>
        <authorList>
            <person name="Yeh Z.-Y."/>
            <person name="Ni N.-T."/>
            <person name="Lo P.-H."/>
            <person name="Mushyakhwo K."/>
            <person name="Lin C.-F."/>
            <person name="Nai Y.-S."/>
        </authorList>
    </citation>
    <scope>NUCLEOTIDE SEQUENCE</scope>
    <source>
        <strain evidence="1">NCHU-NPUST-175</strain>
    </source>
</reference>
<name>A0ACC4DY68_PURLI</name>
<organism evidence="1 2">
    <name type="scientific">Purpureocillium lilacinum</name>
    <name type="common">Paecilomyces lilacinus</name>
    <dbReference type="NCBI Taxonomy" id="33203"/>
    <lineage>
        <taxon>Eukaryota</taxon>
        <taxon>Fungi</taxon>
        <taxon>Dikarya</taxon>
        <taxon>Ascomycota</taxon>
        <taxon>Pezizomycotina</taxon>
        <taxon>Sordariomycetes</taxon>
        <taxon>Hypocreomycetidae</taxon>
        <taxon>Hypocreales</taxon>
        <taxon>Ophiocordycipitaceae</taxon>
        <taxon>Purpureocillium</taxon>
    </lineage>
</organism>
<sequence length="144" mass="14121">MLGAPPPNSSAWKRPKALSAAATASARTPSTIVLPSGRGAAGQNHAHDVAPGHADAGRLEAVSGLAAVAVAVAAVPYVAVAGGKSPRFPSCWGRGHAARHDTSQRRPPAAPTGHMTLSAAVPCLSTAACVAMAAAACCSRAMAA</sequence>